<reference evidence="1" key="1">
    <citation type="submission" date="2022-08" db="EMBL/GenBank/DDBJ databases">
        <title>Genome Sequence of Fusarium decemcellulare.</title>
        <authorList>
            <person name="Buettner E."/>
        </authorList>
    </citation>
    <scope>NUCLEOTIDE SEQUENCE</scope>
    <source>
        <strain evidence="1">Babe19</strain>
    </source>
</reference>
<evidence type="ECO:0000313" key="1">
    <source>
        <dbReference type="EMBL" id="KAJ3546925.1"/>
    </source>
</evidence>
<evidence type="ECO:0000313" key="2">
    <source>
        <dbReference type="Proteomes" id="UP001148629"/>
    </source>
</evidence>
<proteinExistence type="predicted"/>
<accession>A0ACC1SUZ5</accession>
<protein>
    <submittedName>
        <fullName evidence="1">Uncharacterized protein</fullName>
    </submittedName>
</protein>
<name>A0ACC1SUZ5_9HYPO</name>
<keyword evidence="2" id="KW-1185">Reference proteome</keyword>
<dbReference type="EMBL" id="JANRMS010000096">
    <property type="protein sequence ID" value="KAJ3546925.1"/>
    <property type="molecule type" value="Genomic_DNA"/>
</dbReference>
<organism evidence="1 2">
    <name type="scientific">Fusarium decemcellulare</name>
    <dbReference type="NCBI Taxonomy" id="57161"/>
    <lineage>
        <taxon>Eukaryota</taxon>
        <taxon>Fungi</taxon>
        <taxon>Dikarya</taxon>
        <taxon>Ascomycota</taxon>
        <taxon>Pezizomycotina</taxon>
        <taxon>Sordariomycetes</taxon>
        <taxon>Hypocreomycetidae</taxon>
        <taxon>Hypocreales</taxon>
        <taxon>Nectriaceae</taxon>
        <taxon>Fusarium</taxon>
        <taxon>Fusarium decemcellulare species complex</taxon>
    </lineage>
</organism>
<sequence>MNESSFADSPLPMIHTPVFLTKKTDMWTQGASHMCNVHNALFRGFNSIYLQAPYVSEVDKPDFLGYCKTWCKFLKTHTNEEESGLFPMTETLLEDRVFEKMHQEHNDFALAVDVFCQYLYELKDPLHLSAGRMLLMMDDFKVPFEKHFRSEIDAIAALASHPKTPKQGSKEYDAAKANFDQWGEGAIVRGGITDVVMFFLFNLDRDFEDGLWRDWPEVPKPVRWVGSRVDGLPLLQ</sequence>
<comment type="caution">
    <text evidence="1">The sequence shown here is derived from an EMBL/GenBank/DDBJ whole genome shotgun (WGS) entry which is preliminary data.</text>
</comment>
<gene>
    <name evidence="1" type="ORF">NM208_g1769</name>
</gene>
<dbReference type="Proteomes" id="UP001148629">
    <property type="component" value="Unassembled WGS sequence"/>
</dbReference>